<evidence type="ECO:0000313" key="4">
    <source>
        <dbReference type="Proteomes" id="UP000471501"/>
    </source>
</evidence>
<name>A0A6I4NNL1_9FLAO</name>
<dbReference type="SUPFAM" id="SSF53474">
    <property type="entry name" value="alpha/beta-Hydrolases"/>
    <property type="match status" value="1"/>
</dbReference>
<proteinExistence type="predicted"/>
<keyword evidence="1 3" id="KW-0378">Hydrolase</keyword>
<sequence length="328" mass="36575">MIIKIQNELQTKPLLKLKSQAKNNIKKSFFVTFLFFAGLFSIQAQNQIIPLWNKISDEIAAPNYQEKEIITDGVVESTSMVTKPTLSVFFPKEFKTNQTAVIIFPGGGYSHLAIDKEGTKVAKWLNSLGIVAFVLKYRLPSDLIMTNKTVGPLQDAQESVRLVRSNAEKWNINPEKIGVMGFSAGGHLASTLATHYDDKVYDTNSKTSARPDFSLLIYPVISMENSITHKGSQTNLLGNEPAQLVIDQFSNEKKVTQNTPPAFLVHATDDTVVLPENSINYYLALKNKGVSAELHLYEKGGHGFGLGVNDTSKFWTRECEEWLKSHSF</sequence>
<dbReference type="Proteomes" id="UP000471501">
    <property type="component" value="Unassembled WGS sequence"/>
</dbReference>
<dbReference type="Pfam" id="PF20434">
    <property type="entry name" value="BD-FAE"/>
    <property type="match status" value="1"/>
</dbReference>
<dbReference type="GO" id="GO:0016787">
    <property type="term" value="F:hydrolase activity"/>
    <property type="evidence" value="ECO:0007669"/>
    <property type="project" value="UniProtKB-KW"/>
</dbReference>
<dbReference type="PANTHER" id="PTHR48081">
    <property type="entry name" value="AB HYDROLASE SUPERFAMILY PROTEIN C4A8.06C"/>
    <property type="match status" value="1"/>
</dbReference>
<protein>
    <submittedName>
        <fullName evidence="3">Alpha/beta hydrolase fold domain-containing protein</fullName>
    </submittedName>
</protein>
<organism evidence="3 4">
    <name type="scientific">Flavobacterium hydrocarbonoxydans</name>
    <dbReference type="NCBI Taxonomy" id="2683249"/>
    <lineage>
        <taxon>Bacteria</taxon>
        <taxon>Pseudomonadati</taxon>
        <taxon>Bacteroidota</taxon>
        <taxon>Flavobacteriia</taxon>
        <taxon>Flavobacteriales</taxon>
        <taxon>Flavobacteriaceae</taxon>
        <taxon>Flavobacterium</taxon>
    </lineage>
</organism>
<dbReference type="EMBL" id="WSTB01000001">
    <property type="protein sequence ID" value="MWB92784.1"/>
    <property type="molecule type" value="Genomic_DNA"/>
</dbReference>
<evidence type="ECO:0000313" key="3">
    <source>
        <dbReference type="EMBL" id="MWB92784.1"/>
    </source>
</evidence>
<dbReference type="InterPro" id="IPR050300">
    <property type="entry name" value="GDXG_lipolytic_enzyme"/>
</dbReference>
<dbReference type="Gene3D" id="3.40.50.1820">
    <property type="entry name" value="alpha/beta hydrolase"/>
    <property type="match status" value="1"/>
</dbReference>
<dbReference type="InterPro" id="IPR049492">
    <property type="entry name" value="BD-FAE-like_dom"/>
</dbReference>
<gene>
    <name evidence="3" type="ORF">GON26_00245</name>
</gene>
<accession>A0A6I4NNL1</accession>
<reference evidence="3 4" key="1">
    <citation type="submission" date="2019-12" db="EMBL/GenBank/DDBJ databases">
        <authorList>
            <person name="Kim Y.S."/>
        </authorList>
    </citation>
    <scope>NUCLEOTIDE SEQUENCE [LARGE SCALE GENOMIC DNA]</scope>
    <source>
        <strain evidence="3 4">GA093</strain>
    </source>
</reference>
<dbReference type="PANTHER" id="PTHR48081:SF6">
    <property type="entry name" value="PEPTIDASE S9 PROLYL OLIGOPEPTIDASE CATALYTIC DOMAIN-CONTAINING PROTEIN"/>
    <property type="match status" value="1"/>
</dbReference>
<evidence type="ECO:0000256" key="1">
    <source>
        <dbReference type="ARBA" id="ARBA00022801"/>
    </source>
</evidence>
<feature type="domain" description="BD-FAE-like" evidence="2">
    <location>
        <begin position="86"/>
        <end position="281"/>
    </location>
</feature>
<keyword evidence="4" id="KW-1185">Reference proteome</keyword>
<comment type="caution">
    <text evidence="3">The sequence shown here is derived from an EMBL/GenBank/DDBJ whole genome shotgun (WGS) entry which is preliminary data.</text>
</comment>
<dbReference type="InterPro" id="IPR029058">
    <property type="entry name" value="AB_hydrolase_fold"/>
</dbReference>
<evidence type="ECO:0000259" key="2">
    <source>
        <dbReference type="Pfam" id="PF20434"/>
    </source>
</evidence>
<dbReference type="AlphaFoldDB" id="A0A6I4NNL1"/>